<dbReference type="Proteomes" id="UP000233556">
    <property type="component" value="Unassembled WGS sequence"/>
</dbReference>
<organism evidence="2 3">
    <name type="scientific">Limosa lapponica baueri</name>
    <dbReference type="NCBI Taxonomy" id="1758121"/>
    <lineage>
        <taxon>Eukaryota</taxon>
        <taxon>Metazoa</taxon>
        <taxon>Chordata</taxon>
        <taxon>Craniata</taxon>
        <taxon>Vertebrata</taxon>
        <taxon>Euteleostomi</taxon>
        <taxon>Archelosauria</taxon>
        <taxon>Archosauria</taxon>
        <taxon>Dinosauria</taxon>
        <taxon>Saurischia</taxon>
        <taxon>Theropoda</taxon>
        <taxon>Coelurosauria</taxon>
        <taxon>Aves</taxon>
        <taxon>Neognathae</taxon>
        <taxon>Neoaves</taxon>
        <taxon>Charadriiformes</taxon>
        <taxon>Scolopacidae</taxon>
        <taxon>Limosa</taxon>
    </lineage>
</organism>
<dbReference type="OrthoDB" id="9880922at2759"/>
<name>A0A2I0T596_LIMLA</name>
<dbReference type="EMBL" id="KZ518583">
    <property type="protein sequence ID" value="PKU28977.1"/>
    <property type="molecule type" value="Genomic_DNA"/>
</dbReference>
<reference evidence="3" key="2">
    <citation type="submission" date="2017-12" db="EMBL/GenBank/DDBJ databases">
        <title>Genome sequence of the Bar-tailed Godwit (Limosa lapponica baueri).</title>
        <authorList>
            <person name="Lima N.C.B."/>
            <person name="Parody-Merino A.M."/>
            <person name="Battley P.F."/>
            <person name="Fidler A.E."/>
            <person name="Prosdocimi F."/>
        </authorList>
    </citation>
    <scope>NUCLEOTIDE SEQUENCE [LARGE SCALE GENOMIC DNA]</scope>
</reference>
<keyword evidence="3" id="KW-1185">Reference proteome</keyword>
<proteinExistence type="predicted"/>
<dbReference type="InterPro" id="IPR008983">
    <property type="entry name" value="Tumour_necrosis_fac-like_dom"/>
</dbReference>
<feature type="region of interest" description="Disordered" evidence="1">
    <location>
        <begin position="1"/>
        <end position="25"/>
    </location>
</feature>
<evidence type="ECO:0000313" key="3">
    <source>
        <dbReference type="Proteomes" id="UP000233556"/>
    </source>
</evidence>
<gene>
    <name evidence="2" type="ORF">llap_20719</name>
</gene>
<dbReference type="Gene3D" id="2.60.120.40">
    <property type="match status" value="1"/>
</dbReference>
<evidence type="ECO:0000313" key="2">
    <source>
        <dbReference type="EMBL" id="PKU28977.1"/>
    </source>
</evidence>
<feature type="compositionally biased region" description="Basic and acidic residues" evidence="1">
    <location>
        <begin position="1"/>
        <end position="13"/>
    </location>
</feature>
<accession>A0A2I0T596</accession>
<evidence type="ECO:0000256" key="1">
    <source>
        <dbReference type="SAM" id="MobiDB-lite"/>
    </source>
</evidence>
<dbReference type="AlphaFoldDB" id="A0A2I0T596"/>
<sequence>MPPARHRDLHGAGERAGIARLDSGGFQPEGLEKEPVVALQPSPGALGVFSLLLPLAAGETLCVDLVSGRLAHAPDEPLTVFSAALLYDAEEP</sequence>
<protein>
    <submittedName>
        <fullName evidence="2">Emilin-1</fullName>
    </submittedName>
</protein>
<reference evidence="3" key="1">
    <citation type="submission" date="2017-11" db="EMBL/GenBank/DDBJ databases">
        <authorList>
            <person name="Lima N.C."/>
            <person name="Parody-Merino A.M."/>
            <person name="Battley P.F."/>
            <person name="Fidler A.E."/>
            <person name="Prosdocimi F."/>
        </authorList>
    </citation>
    <scope>NUCLEOTIDE SEQUENCE [LARGE SCALE GENOMIC DNA]</scope>
</reference>